<dbReference type="HOGENOM" id="CLU_088177_1_1_7"/>
<keyword evidence="10 17" id="KW-0560">Oxidoreductase</keyword>
<evidence type="ECO:0000256" key="17">
    <source>
        <dbReference type="HAMAP-Rule" id="MF_02089"/>
    </source>
</evidence>
<dbReference type="RefSeq" id="WP_004073427.1">
    <property type="nucleotide sequence ID" value="NZ_CM001488.1"/>
</dbReference>
<feature type="binding site" evidence="17">
    <location>
        <position position="83"/>
    </location>
    <ligand>
        <name>[4Fe-4S] cluster</name>
        <dbReference type="ChEBI" id="CHEBI:49883"/>
    </ligand>
</feature>
<evidence type="ECO:0000256" key="11">
    <source>
        <dbReference type="ARBA" id="ARBA00023004"/>
    </source>
</evidence>
<evidence type="ECO:0000256" key="4">
    <source>
        <dbReference type="ARBA" id="ARBA00012622"/>
    </source>
</evidence>
<evidence type="ECO:0000256" key="2">
    <source>
        <dbReference type="ARBA" id="ARBA00004691"/>
    </source>
</evidence>
<keyword evidence="11 17" id="KW-0408">Iron</keyword>
<dbReference type="eggNOG" id="COG1636">
    <property type="taxonomic scope" value="Bacteria"/>
</dbReference>
<evidence type="ECO:0000256" key="12">
    <source>
        <dbReference type="ARBA" id="ARBA00023014"/>
    </source>
</evidence>
<gene>
    <name evidence="17" type="primary">queH</name>
    <name evidence="18" type="ORF">DespoDRAFT_02157</name>
</gene>
<dbReference type="EC" id="1.17.99.6" evidence="4 17"/>
<reference evidence="18 19" key="2">
    <citation type="submission" date="2012-02" db="EMBL/GenBank/DDBJ databases">
        <title>Improved High-Quality Draft sequence of Desulfobacter postgatei 2ac9.</title>
        <authorList>
            <consortium name="US DOE Joint Genome Institute"/>
            <person name="Lucas S."/>
            <person name="Han J."/>
            <person name="Lapidus A."/>
            <person name="Cheng J.-F."/>
            <person name="Goodwin L."/>
            <person name="Pitluck S."/>
            <person name="Peters L."/>
            <person name="Ovchinnikova G."/>
            <person name="Held B."/>
            <person name="Detter J.C."/>
            <person name="Han C."/>
            <person name="Tapia R."/>
            <person name="Land M."/>
            <person name="Hauser L."/>
            <person name="Kyrpides N."/>
            <person name="Ivanova N."/>
            <person name="Pagani I."/>
            <person name="Orellana R."/>
            <person name="Lovley D."/>
            <person name="Woyke T."/>
        </authorList>
    </citation>
    <scope>NUCLEOTIDE SEQUENCE [LARGE SCALE GENOMIC DNA]</scope>
    <source>
        <strain evidence="18 19">2ac9</strain>
    </source>
</reference>
<comment type="pathway">
    <text evidence="2 17">tRNA modification; tRNA-queuosine biosynthesis.</text>
</comment>
<protein>
    <recommendedName>
        <fullName evidence="5 17">Epoxyqueuosine reductase QueH</fullName>
        <ecNumber evidence="4 17">1.17.99.6</ecNumber>
    </recommendedName>
    <alternativeName>
        <fullName evidence="15 17">Queuosine biosynthesis protein QueH</fullName>
    </alternativeName>
</protein>
<dbReference type="GO" id="GO:0052693">
    <property type="term" value="F:epoxyqueuosine reductase activity"/>
    <property type="evidence" value="ECO:0007669"/>
    <property type="project" value="UniProtKB-UniRule"/>
</dbReference>
<dbReference type="AlphaFoldDB" id="I5B3H9"/>
<dbReference type="Pfam" id="PF02677">
    <property type="entry name" value="QueH"/>
    <property type="match status" value="1"/>
</dbReference>
<comment type="function">
    <text evidence="1 17">Catalyzes the conversion of epoxyqueuosine (oQ) to queuosine (Q), which is a hypermodified base found in the wobble positions of tRNA(Asp), tRNA(Asn), tRNA(His) and tRNA(Tyr).</text>
</comment>
<feature type="binding site" evidence="17">
    <location>
        <position position="86"/>
    </location>
    <ligand>
        <name>[4Fe-4S] cluster</name>
        <dbReference type="ChEBI" id="CHEBI:49883"/>
    </ligand>
</feature>
<dbReference type="Proteomes" id="UP000005778">
    <property type="component" value="Chromosome"/>
</dbReference>
<evidence type="ECO:0000256" key="6">
    <source>
        <dbReference type="ARBA" id="ARBA00022485"/>
    </source>
</evidence>
<comment type="similarity">
    <text evidence="3 17">Belongs to the QueH family.</text>
</comment>
<organism evidence="18 19">
    <name type="scientific">Desulfobacter postgatei 2ac9</name>
    <dbReference type="NCBI Taxonomy" id="879212"/>
    <lineage>
        <taxon>Bacteria</taxon>
        <taxon>Pseudomonadati</taxon>
        <taxon>Thermodesulfobacteriota</taxon>
        <taxon>Desulfobacteria</taxon>
        <taxon>Desulfobacterales</taxon>
        <taxon>Desulfobacteraceae</taxon>
        <taxon>Desulfobacter</taxon>
    </lineage>
</organism>
<dbReference type="GO" id="GO:0046872">
    <property type="term" value="F:metal ion binding"/>
    <property type="evidence" value="ECO:0007669"/>
    <property type="project" value="UniProtKB-KW"/>
</dbReference>
<evidence type="ECO:0000256" key="14">
    <source>
        <dbReference type="ARBA" id="ARBA00023284"/>
    </source>
</evidence>
<keyword evidence="6 17" id="KW-0004">4Fe-4S</keyword>
<keyword evidence="7 17" id="KW-0819">tRNA processing</keyword>
<evidence type="ECO:0000256" key="8">
    <source>
        <dbReference type="ARBA" id="ARBA00022723"/>
    </source>
</evidence>
<evidence type="ECO:0000256" key="3">
    <source>
        <dbReference type="ARBA" id="ARBA00008207"/>
    </source>
</evidence>
<evidence type="ECO:0000256" key="13">
    <source>
        <dbReference type="ARBA" id="ARBA00023157"/>
    </source>
</evidence>
<feature type="binding site" evidence="17">
    <location>
        <position position="8"/>
    </location>
    <ligand>
        <name>[4Fe-4S] cluster</name>
        <dbReference type="ChEBI" id="CHEBI:49883"/>
    </ligand>
</feature>
<keyword evidence="14 17" id="KW-0676">Redox-active center</keyword>
<sequence>MRILLHTCCGPCTIYPLETLRSMDMEVMGYFYRHNIHPFTECMKREETLRDYADQMNLKMVWQKGYELEEFLRAVTFRETNRCRYCYHARLKASALVAKKGKFDGFSTTLLYSKFQNHALITEIGQGLAKQYGLKFIYDDFRQGWKQGIERSKALGMYRQQYCGCIYSEKDRYYQQKNVEKPDQP</sequence>
<evidence type="ECO:0000256" key="15">
    <source>
        <dbReference type="ARBA" id="ARBA00031446"/>
    </source>
</evidence>
<feature type="binding site" evidence="17">
    <location>
        <position position="9"/>
    </location>
    <ligand>
        <name>[4Fe-4S] cluster</name>
        <dbReference type="ChEBI" id="CHEBI:49883"/>
    </ligand>
</feature>
<dbReference type="PANTHER" id="PTHR36701">
    <property type="entry name" value="EPOXYQUEUOSINE REDUCTASE QUEH"/>
    <property type="match status" value="1"/>
</dbReference>
<dbReference type="UniPathway" id="UPA00392"/>
<evidence type="ECO:0000256" key="16">
    <source>
        <dbReference type="ARBA" id="ARBA00047415"/>
    </source>
</evidence>
<dbReference type="EMBL" id="CM001488">
    <property type="protein sequence ID" value="EIM64042.1"/>
    <property type="molecule type" value="Genomic_DNA"/>
</dbReference>
<dbReference type="STRING" id="879212.DespoDRAFT_02157"/>
<dbReference type="GO" id="GO:0051539">
    <property type="term" value="F:4 iron, 4 sulfur cluster binding"/>
    <property type="evidence" value="ECO:0007669"/>
    <property type="project" value="UniProtKB-UniRule"/>
</dbReference>
<evidence type="ECO:0000313" key="19">
    <source>
        <dbReference type="Proteomes" id="UP000005778"/>
    </source>
</evidence>
<evidence type="ECO:0000256" key="10">
    <source>
        <dbReference type="ARBA" id="ARBA00023002"/>
    </source>
</evidence>
<evidence type="ECO:0000313" key="18">
    <source>
        <dbReference type="EMBL" id="EIM64042.1"/>
    </source>
</evidence>
<evidence type="ECO:0000256" key="9">
    <source>
        <dbReference type="ARBA" id="ARBA00022785"/>
    </source>
</evidence>
<dbReference type="HAMAP" id="MF_02089">
    <property type="entry name" value="QueH"/>
    <property type="match status" value="1"/>
</dbReference>
<evidence type="ECO:0000256" key="5">
    <source>
        <dbReference type="ARBA" id="ARBA00016895"/>
    </source>
</evidence>
<keyword evidence="12 17" id="KW-0411">Iron-sulfur</keyword>
<name>I5B3H9_9BACT</name>
<evidence type="ECO:0000256" key="7">
    <source>
        <dbReference type="ARBA" id="ARBA00022694"/>
    </source>
</evidence>
<keyword evidence="9 17" id="KW-0671">Queuosine biosynthesis</keyword>
<evidence type="ECO:0000256" key="1">
    <source>
        <dbReference type="ARBA" id="ARBA00002268"/>
    </source>
</evidence>
<feature type="disulfide bond" description="Redox-active" evidence="17">
    <location>
        <begin position="163"/>
        <end position="165"/>
    </location>
</feature>
<comment type="catalytic activity">
    <reaction evidence="16 17">
        <text>epoxyqueuosine(34) in tRNA + AH2 = queuosine(34) in tRNA + A + H2O</text>
        <dbReference type="Rhea" id="RHEA:32159"/>
        <dbReference type="Rhea" id="RHEA-COMP:18571"/>
        <dbReference type="Rhea" id="RHEA-COMP:18582"/>
        <dbReference type="ChEBI" id="CHEBI:13193"/>
        <dbReference type="ChEBI" id="CHEBI:15377"/>
        <dbReference type="ChEBI" id="CHEBI:17499"/>
        <dbReference type="ChEBI" id="CHEBI:194431"/>
        <dbReference type="ChEBI" id="CHEBI:194443"/>
        <dbReference type="EC" id="1.17.99.6"/>
    </reaction>
</comment>
<accession>I5B3H9</accession>
<keyword evidence="19" id="KW-1185">Reference proteome</keyword>
<proteinExistence type="inferred from homology"/>
<dbReference type="GO" id="GO:0008616">
    <property type="term" value="P:tRNA queuosine(34) biosynthetic process"/>
    <property type="evidence" value="ECO:0007669"/>
    <property type="project" value="UniProtKB-UniRule"/>
</dbReference>
<keyword evidence="13 17" id="KW-1015">Disulfide bond</keyword>
<reference evidence="18 19" key="1">
    <citation type="submission" date="2011-09" db="EMBL/GenBank/DDBJ databases">
        <authorList>
            <consortium name="US DOE Joint Genome Institute (JGI-PGF)"/>
            <person name="Lucas S."/>
            <person name="Han J."/>
            <person name="Lapidus A."/>
            <person name="Cheng J.-F."/>
            <person name="Goodwin L."/>
            <person name="Pitluck S."/>
            <person name="Peters L."/>
            <person name="Land M.L."/>
            <person name="Hauser L."/>
            <person name="Orellana R."/>
            <person name="Lovley D."/>
            <person name="Woyke T.J."/>
        </authorList>
    </citation>
    <scope>NUCLEOTIDE SEQUENCE [LARGE SCALE GENOMIC DNA]</scope>
    <source>
        <strain evidence="18 19">2ac9</strain>
    </source>
</reference>
<dbReference type="PANTHER" id="PTHR36701:SF1">
    <property type="entry name" value="EPOXYQUEUOSINE REDUCTASE QUEH"/>
    <property type="match status" value="1"/>
</dbReference>
<dbReference type="InterPro" id="IPR003828">
    <property type="entry name" value="QueH"/>
</dbReference>
<keyword evidence="8 17" id="KW-0479">Metal-binding</keyword>
<dbReference type="OrthoDB" id="9801033at2"/>